<keyword evidence="1" id="KW-0732">Signal</keyword>
<reference evidence="2 3" key="1">
    <citation type="journal article" date="2024" name="Nat. Commun.">
        <title>Phylogenomics reveals the evolutionary origins of lichenization in chlorophyte algae.</title>
        <authorList>
            <person name="Puginier C."/>
            <person name="Libourel C."/>
            <person name="Otte J."/>
            <person name="Skaloud P."/>
            <person name="Haon M."/>
            <person name="Grisel S."/>
            <person name="Petersen M."/>
            <person name="Berrin J.G."/>
            <person name="Delaux P.M."/>
            <person name="Dal Grande F."/>
            <person name="Keller J."/>
        </authorList>
    </citation>
    <scope>NUCLEOTIDE SEQUENCE [LARGE SCALE GENOMIC DNA]</scope>
    <source>
        <strain evidence="2 3">SAG 245.80</strain>
    </source>
</reference>
<dbReference type="AlphaFoldDB" id="A0AAW1SHL2"/>
<name>A0AAW1SHL2_9CHLO</name>
<comment type="caution">
    <text evidence="2">The sequence shown here is derived from an EMBL/GenBank/DDBJ whole genome shotgun (WGS) entry which is preliminary data.</text>
</comment>
<evidence type="ECO:0000313" key="3">
    <source>
        <dbReference type="Proteomes" id="UP001445335"/>
    </source>
</evidence>
<proteinExistence type="predicted"/>
<accession>A0AAW1SHL2</accession>
<feature type="chain" id="PRO_5043632073" evidence="1">
    <location>
        <begin position="36"/>
        <end position="282"/>
    </location>
</feature>
<gene>
    <name evidence="2" type="ORF">WJX81_004280</name>
</gene>
<sequence length="282" mass="29146">MNGACEARYSSRRSHAATQWRGLWLLLLLPCAARGAYTGFGSWGDWDSSPTNYTQVTYTKPASAEVSQPTIAEDYRRWAGTIASAMLLRGSNDQAAGERELASLQSITNKMLADWEAGTLPPQVAKLLATEAKGGAASGKVFARTASDVERGVANTLKTVLLALAKDGAVGEPGGAAALSVAAYSLGLTLEPTLIYIAPTGLSLAAIGMDISPTLINIGPGRSKTLAEGFAIAPTLISVAPVVQTDAQIAADVSGIPGRVVQLPRTPGDDVPYINVPAGPQG</sequence>
<evidence type="ECO:0000256" key="1">
    <source>
        <dbReference type="SAM" id="SignalP"/>
    </source>
</evidence>
<evidence type="ECO:0000313" key="2">
    <source>
        <dbReference type="EMBL" id="KAK9845854.1"/>
    </source>
</evidence>
<protein>
    <submittedName>
        <fullName evidence="2">Uncharacterized protein</fullName>
    </submittedName>
</protein>
<keyword evidence="3" id="KW-1185">Reference proteome</keyword>
<dbReference type="Proteomes" id="UP001445335">
    <property type="component" value="Unassembled WGS sequence"/>
</dbReference>
<feature type="signal peptide" evidence="1">
    <location>
        <begin position="1"/>
        <end position="35"/>
    </location>
</feature>
<dbReference type="EMBL" id="JALJOU010000002">
    <property type="protein sequence ID" value="KAK9845854.1"/>
    <property type="molecule type" value="Genomic_DNA"/>
</dbReference>
<organism evidence="2 3">
    <name type="scientific">Elliptochloris bilobata</name>
    <dbReference type="NCBI Taxonomy" id="381761"/>
    <lineage>
        <taxon>Eukaryota</taxon>
        <taxon>Viridiplantae</taxon>
        <taxon>Chlorophyta</taxon>
        <taxon>core chlorophytes</taxon>
        <taxon>Trebouxiophyceae</taxon>
        <taxon>Trebouxiophyceae incertae sedis</taxon>
        <taxon>Elliptochloris clade</taxon>
        <taxon>Elliptochloris</taxon>
    </lineage>
</organism>